<evidence type="ECO:0000313" key="3">
    <source>
        <dbReference type="Proteomes" id="UP000604046"/>
    </source>
</evidence>
<keyword evidence="3" id="KW-1185">Reference proteome</keyword>
<sequence length="261" mass="29179">MAQESMRIELKARKRTLPAAPVPRALKDKATDDVEEADKDAAAEVLADLEEALADLTEDEEEVQEARNRSKAEAKDKKKQAAKDKKEAAKAKKKQEQEERKRQNELFNLASKANRFLAQPLVKVTKARDLVAKDKTASELVRESICSAHTQMQEWQTAALQTVLKRAKTPDAKLQDLPFTNFKELQQQVQEHLTLAATVKPLAKAKAKTRAGGRKRPREEKDAKDGEEESDKEESKEKDDDSVKCETAEETQVTDAASADS</sequence>
<evidence type="ECO:0000256" key="1">
    <source>
        <dbReference type="SAM" id="MobiDB-lite"/>
    </source>
</evidence>
<feature type="region of interest" description="Disordered" evidence="1">
    <location>
        <begin position="55"/>
        <end position="106"/>
    </location>
</feature>
<organism evidence="2 3">
    <name type="scientific">Symbiodinium natans</name>
    <dbReference type="NCBI Taxonomy" id="878477"/>
    <lineage>
        <taxon>Eukaryota</taxon>
        <taxon>Sar</taxon>
        <taxon>Alveolata</taxon>
        <taxon>Dinophyceae</taxon>
        <taxon>Suessiales</taxon>
        <taxon>Symbiodiniaceae</taxon>
        <taxon>Symbiodinium</taxon>
    </lineage>
</organism>
<accession>A0A812J8N3</accession>
<feature type="compositionally biased region" description="Basic and acidic residues" evidence="1">
    <location>
        <begin position="1"/>
        <end position="11"/>
    </location>
</feature>
<feature type="region of interest" description="Disordered" evidence="1">
    <location>
        <begin position="199"/>
        <end position="261"/>
    </location>
</feature>
<dbReference type="Proteomes" id="UP000604046">
    <property type="component" value="Unassembled WGS sequence"/>
</dbReference>
<gene>
    <name evidence="2" type="ORF">SNAT2548_LOCUS5309</name>
</gene>
<feature type="region of interest" description="Disordered" evidence="1">
    <location>
        <begin position="1"/>
        <end position="41"/>
    </location>
</feature>
<feature type="compositionally biased region" description="Basic residues" evidence="1">
    <location>
        <begin position="203"/>
        <end position="216"/>
    </location>
</feature>
<protein>
    <submittedName>
        <fullName evidence="2">Uncharacterized protein</fullName>
    </submittedName>
</protein>
<feature type="compositionally biased region" description="Basic and acidic residues" evidence="1">
    <location>
        <begin position="233"/>
        <end position="247"/>
    </location>
</feature>
<feature type="compositionally biased region" description="Polar residues" evidence="1">
    <location>
        <begin position="250"/>
        <end position="261"/>
    </location>
</feature>
<feature type="compositionally biased region" description="Basic and acidic residues" evidence="1">
    <location>
        <begin position="64"/>
        <end position="104"/>
    </location>
</feature>
<name>A0A812J8N3_9DINO</name>
<reference evidence="2" key="1">
    <citation type="submission" date="2021-02" db="EMBL/GenBank/DDBJ databases">
        <authorList>
            <person name="Dougan E. K."/>
            <person name="Rhodes N."/>
            <person name="Thang M."/>
            <person name="Chan C."/>
        </authorList>
    </citation>
    <scope>NUCLEOTIDE SEQUENCE</scope>
</reference>
<evidence type="ECO:0000313" key="2">
    <source>
        <dbReference type="EMBL" id="CAE7194448.1"/>
    </source>
</evidence>
<dbReference type="EMBL" id="CAJNDS010000339">
    <property type="protein sequence ID" value="CAE7194448.1"/>
    <property type="molecule type" value="Genomic_DNA"/>
</dbReference>
<proteinExistence type="predicted"/>
<comment type="caution">
    <text evidence="2">The sequence shown here is derived from an EMBL/GenBank/DDBJ whole genome shotgun (WGS) entry which is preliminary data.</text>
</comment>
<dbReference type="AlphaFoldDB" id="A0A812J8N3"/>